<keyword evidence="7" id="KW-0176">Collagen</keyword>
<reference evidence="7 8" key="1">
    <citation type="journal article" date="2013" name="Mar. Genomics">
        <title>Expression of sulfatases in Rhodopirellula baltica and the diversity of sulfatases in the genus Rhodopirellula.</title>
        <authorList>
            <person name="Wegner C.E."/>
            <person name="Richter-Heitmann T."/>
            <person name="Klindworth A."/>
            <person name="Klockow C."/>
            <person name="Richter M."/>
            <person name="Achstetter T."/>
            <person name="Glockner F.O."/>
            <person name="Harder J."/>
        </authorList>
    </citation>
    <scope>NUCLEOTIDE SEQUENCE [LARGE SCALE GENOMIC DNA]</scope>
    <source>
        <strain evidence="7 8">SM41</strain>
    </source>
</reference>
<dbReference type="Proteomes" id="UP000011885">
    <property type="component" value="Unassembled WGS sequence"/>
</dbReference>
<feature type="domain" description="SD-repeat containing protein B" evidence="6">
    <location>
        <begin position="978"/>
        <end position="1066"/>
    </location>
</feature>
<dbReference type="InterPro" id="IPR013783">
    <property type="entry name" value="Ig-like_fold"/>
</dbReference>
<evidence type="ECO:0000313" key="7">
    <source>
        <dbReference type="EMBL" id="EMI58033.1"/>
    </source>
</evidence>
<evidence type="ECO:0000256" key="4">
    <source>
        <dbReference type="ARBA" id="ARBA00022729"/>
    </source>
</evidence>
<proteinExistence type="inferred from homology"/>
<accession>M5UPV6</accession>
<evidence type="ECO:0000259" key="6">
    <source>
        <dbReference type="Pfam" id="PF17210"/>
    </source>
</evidence>
<protein>
    <submittedName>
        <fullName evidence="7">Collagen-binding surface protein Cna-like, B region domain protein</fullName>
    </submittedName>
</protein>
<feature type="domain" description="SD-repeat containing protein B" evidence="6">
    <location>
        <begin position="528"/>
        <end position="612"/>
    </location>
</feature>
<comment type="similarity">
    <text evidence="2">Belongs to the serine-aspartate repeat-containing protein (SDr) family.</text>
</comment>
<dbReference type="GO" id="GO:0005576">
    <property type="term" value="C:extracellular region"/>
    <property type="evidence" value="ECO:0007669"/>
    <property type="project" value="UniProtKB-SubCell"/>
</dbReference>
<feature type="domain" description="SD-repeat containing protein B" evidence="6">
    <location>
        <begin position="1089"/>
        <end position="1191"/>
    </location>
</feature>
<feature type="domain" description="SD-repeat containing protein B" evidence="6">
    <location>
        <begin position="758"/>
        <end position="843"/>
    </location>
</feature>
<feature type="domain" description="SD-repeat containing protein B" evidence="6">
    <location>
        <begin position="403"/>
        <end position="492"/>
    </location>
</feature>
<feature type="domain" description="SD-repeat containing protein B" evidence="6">
    <location>
        <begin position="866"/>
        <end position="955"/>
    </location>
</feature>
<dbReference type="PATRIC" id="fig|1263870.3.peg.606"/>
<sequence length="1882" mass="201940">MPGVIWKHIENICSGLGIASSKRSRLREPSPTSVRTRRGHLSKLIAASSQRPGVHSRNMRVESLEERRLMAADPIHVGVVYLETDYLETDVGSDSAGDKFILSFTGGAPGTTLTELRIITDKDGDGISVGDPIFDTEAGGRGKNGFHGFELVPGQSEVVEVEVVDGGQELILRPEDFQAGDQLVFTLDVDEVLRNLEDLEQFNQRLDVITSGQEFQDSILEAVFEAPNYYEASADSIFLNDYGDPKADFGLNLPPDESDEAESLPNRSAAAVASVTQTPRPASVGGFVYRDDNDSGTKDPGEVGLGGVLIRLEPIDTIAPQATLTTTTAADGSYQFDNVMPGTYRIVEVDQPEDLDDGKDAAGTISGRVVGSAVNPGDEIVGVVLNGGDAGINYNFGELPLGSIGGFVYLAAPGADCDGDHDDGDSTPLPDVEIRLIDENGNVVETTYTGADGSYRFDDLHKGVYSIVEVTPEGLIDGGAHPGDIQTLASNVLVGIGSAVDGGTITHVELPSGGQGESYNFCEAAPGSISGQVYHDRDNDGVRDTGEEAIENVSLDLVDASGTIVASTQTDSQGQYIFDDLPPGTYSVIETQPSGYIDGKDRVGTIGSAQSGRLGADNDSLVDIVLRQGLHGVNYDFGERQVASISGRVHVDLDEDCELDPNETTLAGVVIELKDESGKTIATTQTDALGMYYFDNLLPGTYSVVEQQPAGYFEGGATVGSAGGVLDGTNRIEQVTLTSGENATDYDFCERPPADLSGVVYVDRDADCIRDPNEEGLEGVLIELIDSSGNVVASTTTDANGEYRFTNLRAGDYLVRETQPDGYFHGGQTAGSHGGNDSVTDRISAIPVGWGETLTNYNFCEVLPAEISGIVYVDRDNDCVRDSGEEGLAGVLIELIDSSGNVVDSTTTDANGNYSFTNLEAGEYVVRETQPEGYFHGGQTAGSKGGNDSIADRISAIPVGWGETLTNYNFCEVLPSEISGVVYVDRDEDCFRDSNEEGLAGVLIELLDSTGTVVATTTTNSLGEYSFTNLRAGEYQIRETQPAGYFHGGQVAGSKGGDDSMADRISAIPVGWGESLVNYDFCELLPSEISGVVYVDTDRDCFQDPDEIGLGGVRVELYNDADQLIAFTLTANDGSYSFTNLEKGNYTVREIQPEGYFHGGQVAGSGGGDDSVDDVISQIALASGQSATRYDFCELPPATISGKVWSNLDLDQEFDENESPIPGVVIELRDESGNVIATTQTDADGCYEFTGLRPGRYQVKEYQPEDYFHGGQTIGTLGGRLLQFDLIGEIDVEGGEHGTEYNFPEVPPVTISGYVFQDGDALVLSDTPDPEDLRDYRDGQLTSDDTLLGGVTLELRDVFGVAIDPANDQLGNSSSNVIRVTTDENGYYEFTGLRPRIVYSVYQTQPTGYVDSLDTAGTTGGLAINVADFPDPGALNSFISRLAEGGDPKFDAIFNIQVDPGQTSTSNNFSEIVIEEPPVVPPPADEDPAPEAPITPIETFDPVVPVEAYWQPQNITRPMLADDEWEVSWHLSVINGGFPRGQGTASAMMASSDGRLQIQQATYRGADDANGAAVGKLPDVLLEVNLSKGRWQITPSSANTMQPLSANTRSLSAETSDDSIRLGHEDATALTGDFDGDGVDEAVLFINGQWFVDLNGDGQWDAGDLWVRLGTELDRPVVGDWDGDGKDDVGIFGRRWQNDAERIRQDPGLPDPANHRRRQLRREDLVHRELTEEEKQQRLLLRGEDGKWLADAVDHVFQYGEQVDTPIAGDWNGDGIDQIGVFRSGQWMLDEDGDGRWTSKDRPKTFGRPGDEPIVGDFNGDGIDEIGVVRGDLWIIDTDGDRRITGNDKQIQVPRPSGDAQPIAGDFDGDDIDDPGYYQAAG</sequence>
<feature type="domain" description="SD-repeat containing protein B" evidence="6">
    <location>
        <begin position="282"/>
        <end position="364"/>
    </location>
</feature>
<evidence type="ECO:0000256" key="2">
    <source>
        <dbReference type="ARBA" id="ARBA00007257"/>
    </source>
</evidence>
<evidence type="ECO:0000256" key="1">
    <source>
        <dbReference type="ARBA" id="ARBA00004613"/>
    </source>
</evidence>
<dbReference type="PANTHER" id="PTHR36108">
    <property type="entry name" value="COLOSSIN-B-RELATED"/>
    <property type="match status" value="1"/>
</dbReference>
<feature type="region of interest" description="Disordered" evidence="5">
    <location>
        <begin position="1844"/>
        <end position="1882"/>
    </location>
</feature>
<feature type="domain" description="SD-repeat containing protein B" evidence="6">
    <location>
        <begin position="644"/>
        <end position="748"/>
    </location>
</feature>
<comment type="caution">
    <text evidence="7">The sequence shown here is derived from an EMBL/GenBank/DDBJ whole genome shotgun (WGS) entry which is preliminary data.</text>
</comment>
<evidence type="ECO:0000256" key="3">
    <source>
        <dbReference type="ARBA" id="ARBA00022525"/>
    </source>
</evidence>
<dbReference type="SUPFAM" id="SSF69318">
    <property type="entry name" value="Integrin alpha N-terminal domain"/>
    <property type="match status" value="1"/>
</dbReference>
<gene>
    <name evidence="7" type="ORF">RSSM_00552</name>
</gene>
<feature type="compositionally biased region" description="Basic and acidic residues" evidence="5">
    <location>
        <begin position="1794"/>
        <end position="1804"/>
    </location>
</feature>
<keyword evidence="8" id="KW-1185">Reference proteome</keyword>
<dbReference type="EMBL" id="ANOH01000048">
    <property type="protein sequence ID" value="EMI58033.1"/>
    <property type="molecule type" value="Genomic_DNA"/>
</dbReference>
<dbReference type="InterPro" id="IPR033764">
    <property type="entry name" value="Sdr_B"/>
</dbReference>
<dbReference type="PANTHER" id="PTHR36108:SF13">
    <property type="entry name" value="COLOSSIN-B-RELATED"/>
    <property type="match status" value="1"/>
</dbReference>
<evidence type="ECO:0000256" key="5">
    <source>
        <dbReference type="SAM" id="MobiDB-lite"/>
    </source>
</evidence>
<name>M5UPV6_9BACT</name>
<dbReference type="InterPro" id="IPR028994">
    <property type="entry name" value="Integrin_alpha_N"/>
</dbReference>
<comment type="subcellular location">
    <subcellularLocation>
        <location evidence="1">Secreted</location>
    </subcellularLocation>
</comment>
<dbReference type="Pfam" id="PF17210">
    <property type="entry name" value="SdrD_B"/>
    <property type="match status" value="9"/>
</dbReference>
<dbReference type="Gene3D" id="2.60.40.10">
    <property type="entry name" value="Immunoglobulins"/>
    <property type="match status" value="10"/>
</dbReference>
<dbReference type="SUPFAM" id="SSF117074">
    <property type="entry name" value="Hypothetical protein PA1324"/>
    <property type="match status" value="10"/>
</dbReference>
<feature type="region of interest" description="Disordered" evidence="5">
    <location>
        <begin position="1793"/>
        <end position="1819"/>
    </location>
</feature>
<keyword evidence="3" id="KW-0964">Secreted</keyword>
<organism evidence="7 8">
    <name type="scientific">Rhodopirellula sallentina SM41</name>
    <dbReference type="NCBI Taxonomy" id="1263870"/>
    <lineage>
        <taxon>Bacteria</taxon>
        <taxon>Pseudomonadati</taxon>
        <taxon>Planctomycetota</taxon>
        <taxon>Planctomycetia</taxon>
        <taxon>Pirellulales</taxon>
        <taxon>Pirellulaceae</taxon>
        <taxon>Rhodopirellula</taxon>
    </lineage>
</organism>
<evidence type="ECO:0000313" key="8">
    <source>
        <dbReference type="Proteomes" id="UP000011885"/>
    </source>
</evidence>
<keyword evidence="4" id="KW-0732">Signal</keyword>
<feature type="domain" description="SD-repeat containing protein B" evidence="6">
    <location>
        <begin position="1200"/>
        <end position="1273"/>
    </location>
</feature>